<dbReference type="AlphaFoldDB" id="A0A0P7BWB9"/>
<evidence type="ECO:0008006" key="3">
    <source>
        <dbReference type="Google" id="ProtNLM"/>
    </source>
</evidence>
<accession>A0A0P7BWB9</accession>
<dbReference type="Proteomes" id="UP000050454">
    <property type="component" value="Unassembled WGS sequence"/>
</dbReference>
<dbReference type="STRING" id="1605367.AFM12_10380"/>
<gene>
    <name evidence="1" type="ORF">AFM12_10380</name>
</gene>
<dbReference type="PANTHER" id="PTHR43737">
    <property type="entry name" value="BLL7424 PROTEIN"/>
    <property type="match status" value="1"/>
</dbReference>
<organism evidence="1 2">
    <name type="scientific">Jiulongibacter sediminis</name>
    <dbReference type="NCBI Taxonomy" id="1605367"/>
    <lineage>
        <taxon>Bacteria</taxon>
        <taxon>Pseudomonadati</taxon>
        <taxon>Bacteroidota</taxon>
        <taxon>Cytophagia</taxon>
        <taxon>Cytophagales</taxon>
        <taxon>Leadbetterellaceae</taxon>
        <taxon>Jiulongibacter</taxon>
    </lineage>
</organism>
<dbReference type="PATRIC" id="fig|1605367.3.peg.3463"/>
<sequence length="493" mass="53109">MGSTTLLSTLANLGVVNGAMANKSFHNAPPDDYKAIVCVLLAGGMDSYNMLIPNGTGSGGDNGFANYQTVRGGLALQDVNALHNLNILEHVGVRGVTNAYDSFAVHTQMPELQQLFDAGNLAFMSNIGTLVEPLANEADYDNDLKKKPLGIYSHSDQIQQWQTSVPQSRDSLGFGGRIADLLHAGNDNVNLSMNISLGGKNIFQRGKEVSEYAIRNNINANNVGFEGLPGGWSNSGYMTQLRNQAVDNLVAETYRNALHTAYGVNTQSSIAAFETFKKALLKVPSFTTSFPQTGLAEDLFAVSRVMSIRNELGVKRQIFFVTYGGWDMHDNLIASLNGRLPVVSQALKAFYDSTVELGIADKVTTITISDFGRTLTSNGTGTQQGSDHAWGGNSIVMGGSVNGRKIYGGYPQMEIETNARNISNRGNFIPAVSTDELYAELALWYGVSPSDLCYALPNIGNFYSYSAGNYPLGLMNMSGGISTVDQPQNCLTY</sequence>
<comment type="caution">
    <text evidence="1">The sequence shown here is derived from an EMBL/GenBank/DDBJ whole genome shotgun (WGS) entry which is preliminary data.</text>
</comment>
<evidence type="ECO:0000313" key="1">
    <source>
        <dbReference type="EMBL" id="KPM48947.1"/>
    </source>
</evidence>
<dbReference type="EMBL" id="LGTQ01000006">
    <property type="protein sequence ID" value="KPM48947.1"/>
    <property type="molecule type" value="Genomic_DNA"/>
</dbReference>
<dbReference type="Pfam" id="PF07394">
    <property type="entry name" value="DUF1501"/>
    <property type="match status" value="1"/>
</dbReference>
<evidence type="ECO:0000313" key="2">
    <source>
        <dbReference type="Proteomes" id="UP000050454"/>
    </source>
</evidence>
<keyword evidence="2" id="KW-1185">Reference proteome</keyword>
<dbReference type="PANTHER" id="PTHR43737:SF1">
    <property type="entry name" value="DUF1501 DOMAIN-CONTAINING PROTEIN"/>
    <property type="match status" value="1"/>
</dbReference>
<reference evidence="1 2" key="1">
    <citation type="submission" date="2015-07" db="EMBL/GenBank/DDBJ databases">
        <title>The draft genome sequence of Leadbetterella sp. JN14-9.</title>
        <authorList>
            <person name="Liu Y."/>
            <person name="Du J."/>
            <person name="Shao Z."/>
        </authorList>
    </citation>
    <scope>NUCLEOTIDE SEQUENCE [LARGE SCALE GENOMIC DNA]</scope>
    <source>
        <strain evidence="1 2">JN14-9</strain>
    </source>
</reference>
<protein>
    <recommendedName>
        <fullName evidence="3">DUF1501 domain-containing protein</fullName>
    </recommendedName>
</protein>
<dbReference type="InterPro" id="IPR010869">
    <property type="entry name" value="DUF1501"/>
</dbReference>
<name>A0A0P7BWB9_9BACT</name>
<proteinExistence type="predicted"/>